<name>A0A329CXH2_9BURK</name>
<evidence type="ECO:0000256" key="2">
    <source>
        <dbReference type="ARBA" id="ARBA00010610"/>
    </source>
</evidence>
<feature type="compositionally biased region" description="Low complexity" evidence="5">
    <location>
        <begin position="115"/>
        <end position="124"/>
    </location>
</feature>
<dbReference type="SUPFAM" id="SSF81273">
    <property type="entry name" value="H-NS histone-like proteins"/>
    <property type="match status" value="3"/>
</dbReference>
<dbReference type="Pfam" id="PF00816">
    <property type="entry name" value="Histone_HNS"/>
    <property type="match status" value="3"/>
</dbReference>
<evidence type="ECO:0000256" key="4">
    <source>
        <dbReference type="ARBA" id="ARBA00023125"/>
    </source>
</evidence>
<proteinExistence type="inferred from homology"/>
<dbReference type="EMBL" id="QLTK01000002">
    <property type="protein sequence ID" value="RAS38351.1"/>
    <property type="molecule type" value="Genomic_DNA"/>
</dbReference>
<protein>
    <submittedName>
        <fullName evidence="7">DNA-binding protein H-NS</fullName>
    </submittedName>
</protein>
<feature type="region of interest" description="Disordered" evidence="5">
    <location>
        <begin position="115"/>
        <end position="147"/>
    </location>
</feature>
<feature type="region of interest" description="Disordered" evidence="5">
    <location>
        <begin position="194"/>
        <end position="230"/>
    </location>
</feature>
<evidence type="ECO:0000256" key="1">
    <source>
        <dbReference type="ARBA" id="ARBA00004453"/>
    </source>
</evidence>
<keyword evidence="3" id="KW-0963">Cytoplasm</keyword>
<evidence type="ECO:0000313" key="7">
    <source>
        <dbReference type="EMBL" id="RAS38351.1"/>
    </source>
</evidence>
<dbReference type="GO" id="GO:0009295">
    <property type="term" value="C:nucleoid"/>
    <property type="evidence" value="ECO:0007669"/>
    <property type="project" value="UniProtKB-SubCell"/>
</dbReference>
<sequence length="301" mass="30666">MATTLEAMQAKIKKLQAQADALIAKQSSGVIEKIRELMAKHGLTTADIDAHGGSKQRATKAIVKTMSKGSVAAVKYRDPKTGATWSGHGRAPGWIASANSRDKFLVGESTATAKAAPASKAKAAGNYVRGPQPAMYQDTKSGATWSGRGRAPAWIAEARDRSKFLIAGGAKATVATPAGAVSKAKTAVKKASKAVGAASTKGQPKGQQPAKYHDPKSGATWSGRGPAPAWLAGAKDRTKFLIDGAGAAADAKPAVTKAVAKKAPTAKKTAAKKAPANQAPRKSVAVPAPLATVESGAELTT</sequence>
<dbReference type="AlphaFoldDB" id="A0A329CXH2"/>
<dbReference type="RefSeq" id="WP_111929883.1">
    <property type="nucleotide sequence ID" value="NZ_CADFFP010000001.1"/>
</dbReference>
<organism evidence="7 8">
    <name type="scientific">Paraburkholderia bryophila</name>
    <dbReference type="NCBI Taxonomy" id="420952"/>
    <lineage>
        <taxon>Bacteria</taxon>
        <taxon>Pseudomonadati</taxon>
        <taxon>Pseudomonadota</taxon>
        <taxon>Betaproteobacteria</taxon>
        <taxon>Burkholderiales</taxon>
        <taxon>Burkholderiaceae</taxon>
        <taxon>Paraburkholderia</taxon>
    </lineage>
</organism>
<dbReference type="Gene3D" id="4.10.430.30">
    <property type="match status" value="3"/>
</dbReference>
<comment type="caution">
    <text evidence="7">The sequence shown here is derived from an EMBL/GenBank/DDBJ whole genome shotgun (WGS) entry which is preliminary data.</text>
</comment>
<reference evidence="7 8" key="1">
    <citation type="submission" date="2018-06" db="EMBL/GenBank/DDBJ databases">
        <title>Genomic Encyclopedia of Type Strains, Phase III (KMG-III): the genomes of soil and plant-associated and newly described type strains.</title>
        <authorList>
            <person name="Whitman W."/>
        </authorList>
    </citation>
    <scope>NUCLEOTIDE SEQUENCE [LARGE SCALE GENOMIC DNA]</scope>
    <source>
        <strain evidence="7 8">LMG 23644</strain>
    </source>
</reference>
<dbReference type="Proteomes" id="UP000248918">
    <property type="component" value="Unassembled WGS sequence"/>
</dbReference>
<dbReference type="SMART" id="SM00528">
    <property type="entry name" value="HNS"/>
    <property type="match status" value="3"/>
</dbReference>
<keyword evidence="4 7" id="KW-0238">DNA-binding</keyword>
<dbReference type="GO" id="GO:0003677">
    <property type="term" value="F:DNA binding"/>
    <property type="evidence" value="ECO:0007669"/>
    <property type="project" value="UniProtKB-KW"/>
</dbReference>
<comment type="subcellular location">
    <subcellularLocation>
        <location evidence="1">Cytoplasm</location>
        <location evidence="1">Nucleoid</location>
    </subcellularLocation>
</comment>
<evidence type="ECO:0000256" key="3">
    <source>
        <dbReference type="ARBA" id="ARBA00022490"/>
    </source>
</evidence>
<dbReference type="OrthoDB" id="5297879at2"/>
<dbReference type="InterPro" id="IPR027444">
    <property type="entry name" value="H-NS_C_dom"/>
</dbReference>
<feature type="region of interest" description="Disordered" evidence="5">
    <location>
        <begin position="253"/>
        <end position="301"/>
    </location>
</feature>
<accession>A0A329CXH2</accession>
<feature type="compositionally biased region" description="Low complexity" evidence="5">
    <location>
        <begin position="253"/>
        <end position="276"/>
    </location>
</feature>
<evidence type="ECO:0000313" key="8">
    <source>
        <dbReference type="Proteomes" id="UP000248918"/>
    </source>
</evidence>
<evidence type="ECO:0000256" key="5">
    <source>
        <dbReference type="SAM" id="MobiDB-lite"/>
    </source>
</evidence>
<feature type="domain" description="DNA-binding protein H-NS-like C-terminal" evidence="6">
    <location>
        <begin position="66"/>
        <end position="106"/>
    </location>
</feature>
<dbReference type="PANTHER" id="PTHR38097:SF2">
    <property type="entry name" value="DNA-BINDING PROTEIN STPA"/>
    <property type="match status" value="1"/>
</dbReference>
<evidence type="ECO:0000259" key="6">
    <source>
        <dbReference type="SMART" id="SM00528"/>
    </source>
</evidence>
<feature type="domain" description="DNA-binding protein H-NS-like C-terminal" evidence="6">
    <location>
        <begin position="202"/>
        <end position="242"/>
    </location>
</feature>
<dbReference type="PANTHER" id="PTHR38097">
    <property type="match status" value="1"/>
</dbReference>
<gene>
    <name evidence="7" type="ORF">BX591_102649</name>
</gene>
<feature type="domain" description="DNA-binding protein H-NS-like C-terminal" evidence="6">
    <location>
        <begin position="126"/>
        <end position="166"/>
    </location>
</feature>
<comment type="similarity">
    <text evidence="2">Belongs to the histone-like protein H-NS family.</text>
</comment>